<evidence type="ECO:0000256" key="2">
    <source>
        <dbReference type="PROSITE-ProRule" id="PRU00335"/>
    </source>
</evidence>
<dbReference type="Gene3D" id="1.10.357.10">
    <property type="entry name" value="Tetracycline Repressor, domain 2"/>
    <property type="match status" value="1"/>
</dbReference>
<dbReference type="RefSeq" id="WP_390248957.1">
    <property type="nucleotide sequence ID" value="NZ_JBHSDT010000002.1"/>
</dbReference>
<name>A0ABV8WSE0_9BACI</name>
<feature type="DNA-binding region" description="H-T-H motif" evidence="2">
    <location>
        <begin position="34"/>
        <end position="53"/>
    </location>
</feature>
<keyword evidence="1 2" id="KW-0238">DNA-binding</keyword>
<evidence type="ECO:0000313" key="4">
    <source>
        <dbReference type="EMBL" id="MFC4401909.1"/>
    </source>
</evidence>
<proteinExistence type="predicted"/>
<evidence type="ECO:0000256" key="1">
    <source>
        <dbReference type="ARBA" id="ARBA00023125"/>
    </source>
</evidence>
<dbReference type="EMBL" id="JBHSDT010000002">
    <property type="protein sequence ID" value="MFC4401909.1"/>
    <property type="molecule type" value="Genomic_DNA"/>
</dbReference>
<dbReference type="InterPro" id="IPR009057">
    <property type="entry name" value="Homeodomain-like_sf"/>
</dbReference>
<reference evidence="5" key="1">
    <citation type="journal article" date="2019" name="Int. J. Syst. Evol. Microbiol.">
        <title>The Global Catalogue of Microorganisms (GCM) 10K type strain sequencing project: providing services to taxonomists for standard genome sequencing and annotation.</title>
        <authorList>
            <consortium name="The Broad Institute Genomics Platform"/>
            <consortium name="The Broad Institute Genome Sequencing Center for Infectious Disease"/>
            <person name="Wu L."/>
            <person name="Ma J."/>
        </authorList>
    </citation>
    <scope>NUCLEOTIDE SEQUENCE [LARGE SCALE GENOMIC DNA]</scope>
    <source>
        <strain evidence="5">CCUG 37865</strain>
    </source>
</reference>
<organism evidence="4 5">
    <name type="scientific">Gracilibacillus xinjiangensis</name>
    <dbReference type="NCBI Taxonomy" id="1193282"/>
    <lineage>
        <taxon>Bacteria</taxon>
        <taxon>Bacillati</taxon>
        <taxon>Bacillota</taxon>
        <taxon>Bacilli</taxon>
        <taxon>Bacillales</taxon>
        <taxon>Bacillaceae</taxon>
        <taxon>Gracilibacillus</taxon>
    </lineage>
</organism>
<dbReference type="Proteomes" id="UP001595882">
    <property type="component" value="Unassembled WGS sequence"/>
</dbReference>
<comment type="caution">
    <text evidence="4">The sequence shown here is derived from an EMBL/GenBank/DDBJ whole genome shotgun (WGS) entry which is preliminary data.</text>
</comment>
<feature type="domain" description="HTH tetR-type" evidence="3">
    <location>
        <begin position="11"/>
        <end position="71"/>
    </location>
</feature>
<dbReference type="PROSITE" id="PS50977">
    <property type="entry name" value="HTH_TETR_2"/>
    <property type="match status" value="1"/>
</dbReference>
<dbReference type="Pfam" id="PF00440">
    <property type="entry name" value="TetR_N"/>
    <property type="match status" value="1"/>
</dbReference>
<dbReference type="InterPro" id="IPR001647">
    <property type="entry name" value="HTH_TetR"/>
</dbReference>
<sequence>MPKKTFYNLPAEKKLVLMEALQHEFSQAALADASVANIIQYANIPRGSFYQYFHDKEDAFYYLFDQHVHIAMETFLSKLKKHDGRLFEAMLAFFEVIIEEKKNFHFFKNALLNMNHRMENAFTNIFTDEKRAGHFNAITTIINFQELKLKSHDELLPLMKLLSSVTVHAIIEKFSKELPLDVAVKNYKSQLEFLKKGVIKQ</sequence>
<keyword evidence="5" id="KW-1185">Reference proteome</keyword>
<gene>
    <name evidence="4" type="ORF">ACFOY7_02205</name>
</gene>
<evidence type="ECO:0000259" key="3">
    <source>
        <dbReference type="PROSITE" id="PS50977"/>
    </source>
</evidence>
<dbReference type="SUPFAM" id="SSF46689">
    <property type="entry name" value="Homeodomain-like"/>
    <property type="match status" value="1"/>
</dbReference>
<dbReference type="Pfam" id="PF17924">
    <property type="entry name" value="TetR_C_19"/>
    <property type="match status" value="1"/>
</dbReference>
<protein>
    <submittedName>
        <fullName evidence="4">TetR/AcrR family transcriptional regulator</fullName>
    </submittedName>
</protein>
<evidence type="ECO:0000313" key="5">
    <source>
        <dbReference type="Proteomes" id="UP001595882"/>
    </source>
</evidence>
<accession>A0ABV8WSE0</accession>